<dbReference type="SUPFAM" id="SSF46785">
    <property type="entry name" value="Winged helix' DNA-binding domain"/>
    <property type="match status" value="1"/>
</dbReference>
<name>A0AB39VL14_9GAMM</name>
<dbReference type="RefSeq" id="WP_369787926.1">
    <property type="nucleotide sequence ID" value="NZ_CP165628.1"/>
</dbReference>
<dbReference type="InterPro" id="IPR036388">
    <property type="entry name" value="WH-like_DNA-bd_sf"/>
</dbReference>
<dbReference type="Gene3D" id="1.10.10.10">
    <property type="entry name" value="Winged helix-like DNA-binding domain superfamily/Winged helix DNA-binding domain"/>
    <property type="match status" value="1"/>
</dbReference>
<evidence type="ECO:0000259" key="1">
    <source>
        <dbReference type="Pfam" id="PF03551"/>
    </source>
</evidence>
<dbReference type="PANTHER" id="PTHR43252:SF7">
    <property type="entry name" value="TRANSCRIPTIONAL REGULATOR YQJI"/>
    <property type="match status" value="1"/>
</dbReference>
<dbReference type="InterPro" id="IPR036390">
    <property type="entry name" value="WH_DNA-bd_sf"/>
</dbReference>
<protein>
    <submittedName>
        <fullName evidence="2">PadR family transcriptional regulator</fullName>
    </submittedName>
</protein>
<dbReference type="InterPro" id="IPR005149">
    <property type="entry name" value="Tscrpt_reg_PadR_N"/>
</dbReference>
<proteinExistence type="predicted"/>
<reference evidence="2" key="1">
    <citation type="submission" date="2024-07" db="EMBL/GenBank/DDBJ databases">
        <authorList>
            <person name="Biller S.J."/>
        </authorList>
    </citation>
    <scope>NUCLEOTIDE SEQUENCE</scope>
    <source>
        <strain evidence="2">WC2420</strain>
    </source>
</reference>
<dbReference type="PANTHER" id="PTHR43252">
    <property type="entry name" value="TRANSCRIPTIONAL REGULATOR YQJI"/>
    <property type="match status" value="1"/>
</dbReference>
<dbReference type="EMBL" id="CP165628">
    <property type="protein sequence ID" value="XDU70374.1"/>
    <property type="molecule type" value="Genomic_DNA"/>
</dbReference>
<dbReference type="Pfam" id="PF03551">
    <property type="entry name" value="PadR"/>
    <property type="match status" value="1"/>
</dbReference>
<evidence type="ECO:0000313" key="2">
    <source>
        <dbReference type="EMBL" id="XDU70374.1"/>
    </source>
</evidence>
<dbReference type="AlphaFoldDB" id="A0AB39VL14"/>
<sequence length="170" mass="19357">MKQARAIIASPQKITNRRGKTFKNDELLILILYLVRINPTHGYEIIKSIENYSMGVYSPSSGVIYPNLTHLEELGYAKTQVAEGARKKFLITATGIDYLDENEQAVERVLVKLKALVLEKHPVKNLEIHYAIENLKISVRSKMRNENITREETDKIAQAIHEATVKINTI</sequence>
<accession>A0AB39VL14</accession>
<organism evidence="2">
    <name type="scientific">Rouxiella sp. WC2420</name>
    <dbReference type="NCBI Taxonomy" id="3234145"/>
    <lineage>
        <taxon>Bacteria</taxon>
        <taxon>Pseudomonadati</taxon>
        <taxon>Pseudomonadota</taxon>
        <taxon>Gammaproteobacteria</taxon>
        <taxon>Enterobacterales</taxon>
        <taxon>Yersiniaceae</taxon>
        <taxon>Rouxiella</taxon>
    </lineage>
</organism>
<gene>
    <name evidence="2" type="ORF">AB3G37_12300</name>
</gene>
<feature type="domain" description="Transcription regulator PadR N-terminal" evidence="1">
    <location>
        <begin position="31"/>
        <end position="100"/>
    </location>
</feature>